<gene>
    <name evidence="1" type="ORF">BG36_07840</name>
    <name evidence="2" type="ORF">DES43_10552</name>
</gene>
<dbReference type="RefSeq" id="WP_035022998.1">
    <property type="nucleotide sequence ID" value="NZ_KK073878.1"/>
</dbReference>
<sequence length="135" mass="14790">MTAASADLQKAMFEALEGDAPLAALLGGARIFDRVPTDAAFPYVTFGRVSVFDWSTSTESGLEHLVTLHVWSKAKGKKEAFAILDAVRRVLEAPLALDSQHLVNFRFEFAEVSFDDDISVHHGLLRLRAVTESAD</sequence>
<dbReference type="STRING" id="69279.BG36_07840"/>
<dbReference type="InterPro" id="IPR053745">
    <property type="entry name" value="Viral_Tail_Comp_sf"/>
</dbReference>
<evidence type="ECO:0000313" key="1">
    <source>
        <dbReference type="EMBL" id="EXL10069.1"/>
    </source>
</evidence>
<accession>A0A011TEI1</accession>
<dbReference type="Gene3D" id="3.30.2000.30">
    <property type="match status" value="1"/>
</dbReference>
<keyword evidence="4" id="KW-1185">Reference proteome</keyword>
<evidence type="ECO:0000313" key="3">
    <source>
        <dbReference type="Proteomes" id="UP000019849"/>
    </source>
</evidence>
<organism evidence="1 3">
    <name type="scientific">Aquamicrobium defluvii</name>
    <dbReference type="NCBI Taxonomy" id="69279"/>
    <lineage>
        <taxon>Bacteria</taxon>
        <taxon>Pseudomonadati</taxon>
        <taxon>Pseudomonadota</taxon>
        <taxon>Alphaproteobacteria</taxon>
        <taxon>Hyphomicrobiales</taxon>
        <taxon>Phyllobacteriaceae</taxon>
        <taxon>Aquamicrobium</taxon>
    </lineage>
</organism>
<protein>
    <submittedName>
        <fullName evidence="2">Uncharacterized protein DUF3168</fullName>
    </submittedName>
</protein>
<reference evidence="2 4" key="2">
    <citation type="submission" date="2019-03" db="EMBL/GenBank/DDBJ databases">
        <title>Genomic Encyclopedia of Type Strains, Phase IV (KMG-IV): sequencing the most valuable type-strain genomes for metagenomic binning, comparative biology and taxonomic classification.</title>
        <authorList>
            <person name="Goeker M."/>
        </authorList>
    </citation>
    <scope>NUCLEOTIDE SEQUENCE [LARGE SCALE GENOMIC DNA]</scope>
    <source>
        <strain evidence="2 4">DSM 11603</strain>
    </source>
</reference>
<dbReference type="OrthoDB" id="7630456at2"/>
<dbReference type="PATRIC" id="fig|69279.3.peg.473"/>
<dbReference type="InterPro" id="IPR021508">
    <property type="entry name" value="Gp17-like"/>
</dbReference>
<dbReference type="AlphaFoldDB" id="A0A011TEI1"/>
<dbReference type="Proteomes" id="UP000019849">
    <property type="component" value="Unassembled WGS sequence"/>
</dbReference>
<dbReference type="eggNOG" id="ENOG5032YKK">
    <property type="taxonomic scope" value="Bacteria"/>
</dbReference>
<comment type="caution">
    <text evidence="1">The sequence shown here is derived from an EMBL/GenBank/DDBJ whole genome shotgun (WGS) entry which is preliminary data.</text>
</comment>
<name>A0A011TEI1_9HYPH</name>
<evidence type="ECO:0000313" key="4">
    <source>
        <dbReference type="Proteomes" id="UP000294958"/>
    </source>
</evidence>
<dbReference type="Pfam" id="PF11367">
    <property type="entry name" value="Tail_completion_gp17"/>
    <property type="match status" value="1"/>
</dbReference>
<dbReference type="EMBL" id="JENY01000002">
    <property type="protein sequence ID" value="EXL10069.1"/>
    <property type="molecule type" value="Genomic_DNA"/>
</dbReference>
<dbReference type="HOGENOM" id="CLU_126531_0_0_5"/>
<reference evidence="1 3" key="1">
    <citation type="submission" date="2014-02" db="EMBL/GenBank/DDBJ databases">
        <title>Aquamicrobium defluvii Genome sequencing.</title>
        <authorList>
            <person name="Wang X."/>
        </authorList>
    </citation>
    <scope>NUCLEOTIDE SEQUENCE [LARGE SCALE GENOMIC DNA]</scope>
    <source>
        <strain evidence="1 3">W13Z1</strain>
    </source>
</reference>
<proteinExistence type="predicted"/>
<dbReference type="EMBL" id="SNZF01000005">
    <property type="protein sequence ID" value="TDR36387.1"/>
    <property type="molecule type" value="Genomic_DNA"/>
</dbReference>
<evidence type="ECO:0000313" key="2">
    <source>
        <dbReference type="EMBL" id="TDR36387.1"/>
    </source>
</evidence>
<dbReference type="Proteomes" id="UP000294958">
    <property type="component" value="Unassembled WGS sequence"/>
</dbReference>